<proteinExistence type="predicted"/>
<gene>
    <name evidence="1" type="ORF">Dac01nite_20890</name>
</gene>
<comment type="caution">
    <text evidence="1">The sequence shown here is derived from an EMBL/GenBank/DDBJ whole genome shotgun (WGS) entry which is preliminary data.</text>
</comment>
<keyword evidence="2" id="KW-1185">Reference proteome</keyword>
<sequence length="304" mass="33341">MPAAAVYIYGSGAGPRGAIDNEWRASEESAGTLFLVLSPSGEARVEATLGEASTTELDLYELDHVVEYLSGIGRPMYLDITQLPYALWAPLLKAALDVPQALHVVYRAPNEYVESDFNERGVLFDLSETIRGVRPLPGFAKISAEHEDNKLVVPLLGFEGNRLGYIVETVQEPAESVHPVVGVPGYRLDYPFSAWAGNQDPLADGFMFRRVRFAKASCPFSVFGLLEDIARDEDDPYLIVAPIGTRPHGVGAILFALTNPGRVEIVYDHPVPREDAARGVHRVCTYDISGFLLDRAADESRVDH</sequence>
<dbReference type="AlphaFoldDB" id="A0A919Q536"/>
<protein>
    <submittedName>
        <fullName evidence="1">Uncharacterized protein</fullName>
    </submittedName>
</protein>
<evidence type="ECO:0000313" key="2">
    <source>
        <dbReference type="Proteomes" id="UP000652354"/>
    </source>
</evidence>
<dbReference type="Proteomes" id="UP000652354">
    <property type="component" value="Unassembled WGS sequence"/>
</dbReference>
<evidence type="ECO:0000313" key="1">
    <source>
        <dbReference type="EMBL" id="GIG55337.1"/>
    </source>
</evidence>
<dbReference type="RefSeq" id="WP_203656744.1">
    <property type="nucleotide sequence ID" value="NZ_BONR01000005.1"/>
</dbReference>
<organism evidence="1 2">
    <name type="scientific">Demequina activiva</name>
    <dbReference type="NCBI Taxonomy" id="1582364"/>
    <lineage>
        <taxon>Bacteria</taxon>
        <taxon>Bacillati</taxon>
        <taxon>Actinomycetota</taxon>
        <taxon>Actinomycetes</taxon>
        <taxon>Micrococcales</taxon>
        <taxon>Demequinaceae</taxon>
        <taxon>Demequina</taxon>
    </lineage>
</organism>
<accession>A0A919Q536</accession>
<reference evidence="1" key="1">
    <citation type="submission" date="2021-01" db="EMBL/GenBank/DDBJ databases">
        <title>Whole genome shotgun sequence of Demequina activiva NBRC 110675.</title>
        <authorList>
            <person name="Komaki H."/>
            <person name="Tamura T."/>
        </authorList>
    </citation>
    <scope>NUCLEOTIDE SEQUENCE</scope>
    <source>
        <strain evidence="1">NBRC 110675</strain>
    </source>
</reference>
<name>A0A919Q536_9MICO</name>
<dbReference type="EMBL" id="BONR01000005">
    <property type="protein sequence ID" value="GIG55337.1"/>
    <property type="molecule type" value="Genomic_DNA"/>
</dbReference>